<keyword evidence="4" id="KW-1185">Reference proteome</keyword>
<name>A0ABT4U6F4_9ACTN</name>
<accession>A0ABT4U6F4</accession>
<dbReference type="EMBL" id="JAQFWQ010000052">
    <property type="protein sequence ID" value="MDA2812521.1"/>
    <property type="molecule type" value="Genomic_DNA"/>
</dbReference>
<keyword evidence="1" id="KW-1133">Transmembrane helix</keyword>
<organism evidence="3 4">
    <name type="scientific">Nocardiopsis endophytica</name>
    <dbReference type="NCBI Taxonomy" id="3018445"/>
    <lineage>
        <taxon>Bacteria</taxon>
        <taxon>Bacillati</taxon>
        <taxon>Actinomycetota</taxon>
        <taxon>Actinomycetes</taxon>
        <taxon>Streptosporangiales</taxon>
        <taxon>Nocardiopsidaceae</taxon>
        <taxon>Nocardiopsis</taxon>
    </lineage>
</organism>
<dbReference type="RefSeq" id="WP_270687111.1">
    <property type="nucleotide sequence ID" value="NZ_JAQFWQ010000052.1"/>
</dbReference>
<feature type="transmembrane region" description="Helical" evidence="1">
    <location>
        <begin position="188"/>
        <end position="208"/>
    </location>
</feature>
<feature type="transmembrane region" description="Helical" evidence="1">
    <location>
        <begin position="30"/>
        <end position="53"/>
    </location>
</feature>
<protein>
    <recommendedName>
        <fullName evidence="2">DUF3592 domain-containing protein</fullName>
    </recommendedName>
</protein>
<evidence type="ECO:0000256" key="1">
    <source>
        <dbReference type="SAM" id="Phobius"/>
    </source>
</evidence>
<keyword evidence="1" id="KW-0472">Membrane</keyword>
<dbReference type="Pfam" id="PF12158">
    <property type="entry name" value="DUF3592"/>
    <property type="match status" value="1"/>
</dbReference>
<feature type="domain" description="DUF3592" evidence="2">
    <location>
        <begin position="221"/>
        <end position="288"/>
    </location>
</feature>
<evidence type="ECO:0000313" key="4">
    <source>
        <dbReference type="Proteomes" id="UP001527866"/>
    </source>
</evidence>
<evidence type="ECO:0000259" key="2">
    <source>
        <dbReference type="Pfam" id="PF12158"/>
    </source>
</evidence>
<reference evidence="3 4" key="1">
    <citation type="submission" date="2023-01" db="EMBL/GenBank/DDBJ databases">
        <title>Draft genome sequence of Nocardiopsis sp. RSe5-2 isolated from halophytes.</title>
        <authorList>
            <person name="Duangmal K."/>
            <person name="Chantavorakit T."/>
        </authorList>
    </citation>
    <scope>NUCLEOTIDE SEQUENCE [LARGE SCALE GENOMIC DNA]</scope>
    <source>
        <strain evidence="3 4">RSe5-2</strain>
    </source>
</reference>
<keyword evidence="1" id="KW-0812">Transmembrane</keyword>
<proteinExistence type="predicted"/>
<feature type="transmembrane region" description="Helical" evidence="1">
    <location>
        <begin position="156"/>
        <end position="176"/>
    </location>
</feature>
<sequence>MLYVVVLAVLVAAVAGLGAALTLPWFAGGYGLLLVLTAPAVVIALYLVLARMVERRRHRRFLRNSAPARAVVTRVHPLSREVNDADGHAVTLKVTPADGPAVTVEDTSGMDGYLLRSGDRLEGRLAPGDPPRFLPEAVVTGGGSRPVARHAAGPPLLGRTVGLAVTVALFAVDVLEPVLPLPGVGEPLARYGGMVVMALGVYYLWLGLHPMARSARWRGRTQGKVTTVWWRTVGIADPKNVATIVVRFAAPDGRVVHRRYPSDTYRPVQKGQSLAVHYHPAHPSRFVLPDLTERPVVWIGALFGTASLALGLWIATGF</sequence>
<gene>
    <name evidence="3" type="ORF">O4J56_17895</name>
</gene>
<feature type="transmembrane region" description="Helical" evidence="1">
    <location>
        <begin position="295"/>
        <end position="315"/>
    </location>
</feature>
<evidence type="ECO:0000313" key="3">
    <source>
        <dbReference type="EMBL" id="MDA2812521.1"/>
    </source>
</evidence>
<comment type="caution">
    <text evidence="3">The sequence shown here is derived from an EMBL/GenBank/DDBJ whole genome shotgun (WGS) entry which is preliminary data.</text>
</comment>
<dbReference type="Proteomes" id="UP001527866">
    <property type="component" value="Unassembled WGS sequence"/>
</dbReference>
<dbReference type="InterPro" id="IPR021994">
    <property type="entry name" value="DUF3592"/>
</dbReference>